<proteinExistence type="predicted"/>
<dbReference type="KEGG" id="eri:EEI45_04905"/>
<evidence type="ECO:0000259" key="4">
    <source>
        <dbReference type="PROSITE" id="PS50893"/>
    </source>
</evidence>
<dbReference type="GO" id="GO:0016887">
    <property type="term" value="F:ATP hydrolysis activity"/>
    <property type="evidence" value="ECO:0007669"/>
    <property type="project" value="InterPro"/>
</dbReference>
<evidence type="ECO:0000256" key="2">
    <source>
        <dbReference type="ARBA" id="ARBA00022840"/>
    </source>
</evidence>
<evidence type="ECO:0000256" key="3">
    <source>
        <dbReference type="SAM" id="Coils"/>
    </source>
</evidence>
<dbReference type="SUPFAM" id="SSF52540">
    <property type="entry name" value="P-loop containing nucleoside triphosphate hydrolases"/>
    <property type="match status" value="2"/>
</dbReference>
<protein>
    <submittedName>
        <fullName evidence="5">ABC transporter ATP-binding protein</fullName>
    </submittedName>
</protein>
<dbReference type="InterPro" id="IPR032781">
    <property type="entry name" value="ABC_tran_Xtn"/>
</dbReference>
<dbReference type="Proteomes" id="UP000278804">
    <property type="component" value="Chromosome"/>
</dbReference>
<dbReference type="AlphaFoldDB" id="A0A3Q8S2R6"/>
<dbReference type="FunFam" id="3.40.50.300:FF:000011">
    <property type="entry name" value="Putative ABC transporter ATP-binding component"/>
    <property type="match status" value="1"/>
</dbReference>
<dbReference type="InterPro" id="IPR051309">
    <property type="entry name" value="ABCF_ATPase"/>
</dbReference>
<dbReference type="Pfam" id="PF12848">
    <property type="entry name" value="ABC_tran_Xtn"/>
    <property type="match status" value="1"/>
</dbReference>
<name>A0A3Q8S2R6_9FIRM</name>
<organism evidence="5 6">
    <name type="scientific">Erysipelothrix piscisicarius</name>
    <dbReference type="NCBI Taxonomy" id="2485784"/>
    <lineage>
        <taxon>Bacteria</taxon>
        <taxon>Bacillati</taxon>
        <taxon>Bacillota</taxon>
        <taxon>Erysipelotrichia</taxon>
        <taxon>Erysipelotrichales</taxon>
        <taxon>Erysipelotrichaceae</taxon>
        <taxon>Erysipelothrix</taxon>
    </lineage>
</organism>
<dbReference type="SMART" id="SM00382">
    <property type="entry name" value="AAA"/>
    <property type="match status" value="2"/>
</dbReference>
<keyword evidence="3" id="KW-0175">Coiled coil</keyword>
<gene>
    <name evidence="5" type="ORF">EEI45_04905</name>
</gene>
<keyword evidence="2 5" id="KW-0067">ATP-binding</keyword>
<keyword evidence="6" id="KW-1185">Reference proteome</keyword>
<dbReference type="GO" id="GO:0005524">
    <property type="term" value="F:ATP binding"/>
    <property type="evidence" value="ECO:0007669"/>
    <property type="project" value="UniProtKB-KW"/>
</dbReference>
<dbReference type="RefSeq" id="WP_125164352.1">
    <property type="nucleotide sequence ID" value="NZ_CP034234.1"/>
</dbReference>
<reference evidence="5 6" key="1">
    <citation type="journal article" date="2020" name="Int. J. Syst. Evol. Microbiol.">
        <title>Description of Erysipelothrix piscisicarius sp. nov., an emergent fish pathogen, and assessment of virulence using a tiger barb (Puntigrus tetrazona) infection model.</title>
        <authorList>
            <person name="Pomaranski E.K."/>
            <person name="Griffin M.J."/>
            <person name="Camus A.C."/>
            <person name="Armwood A.R."/>
            <person name="Shelley J."/>
            <person name="Waldbieser G.C."/>
            <person name="LaFrentz B.R."/>
            <person name="Garcia J.C."/>
            <person name="Yanong R."/>
            <person name="Soto E."/>
        </authorList>
    </citation>
    <scope>NUCLEOTIDE SEQUENCE [LARGE SCALE GENOMIC DNA]</scope>
    <source>
        <strain evidence="5 6">15TAL0474</strain>
    </source>
</reference>
<dbReference type="Gene3D" id="3.40.50.300">
    <property type="entry name" value="P-loop containing nucleotide triphosphate hydrolases"/>
    <property type="match status" value="2"/>
</dbReference>
<feature type="coiled-coil region" evidence="3">
    <location>
        <begin position="251"/>
        <end position="278"/>
    </location>
</feature>
<evidence type="ECO:0000313" key="6">
    <source>
        <dbReference type="Proteomes" id="UP000278804"/>
    </source>
</evidence>
<dbReference type="PANTHER" id="PTHR42855:SF2">
    <property type="entry name" value="DRUG RESISTANCE ABC TRANSPORTER,ATP-BINDING PROTEIN"/>
    <property type="match status" value="1"/>
</dbReference>
<dbReference type="PANTHER" id="PTHR42855">
    <property type="entry name" value="ABC TRANSPORTER ATP-BINDING SUBUNIT"/>
    <property type="match status" value="1"/>
</dbReference>
<feature type="domain" description="ABC transporter" evidence="4">
    <location>
        <begin position="3"/>
        <end position="255"/>
    </location>
</feature>
<dbReference type="InterPro" id="IPR017871">
    <property type="entry name" value="ABC_transporter-like_CS"/>
</dbReference>
<feature type="domain" description="ABC transporter" evidence="4">
    <location>
        <begin position="317"/>
        <end position="534"/>
    </location>
</feature>
<dbReference type="CDD" id="cd03221">
    <property type="entry name" value="ABCF_EF-3"/>
    <property type="match status" value="2"/>
</dbReference>
<dbReference type="InterPro" id="IPR003439">
    <property type="entry name" value="ABC_transporter-like_ATP-bd"/>
</dbReference>
<feature type="coiled-coil region" evidence="3">
    <location>
        <begin position="537"/>
        <end position="604"/>
    </location>
</feature>
<dbReference type="InterPro" id="IPR027417">
    <property type="entry name" value="P-loop_NTPase"/>
</dbReference>
<dbReference type="PROSITE" id="PS50893">
    <property type="entry name" value="ABC_TRANSPORTER_2"/>
    <property type="match status" value="2"/>
</dbReference>
<dbReference type="PROSITE" id="PS00211">
    <property type="entry name" value="ABC_TRANSPORTER_1"/>
    <property type="match status" value="2"/>
</dbReference>
<dbReference type="EMBL" id="CP034234">
    <property type="protein sequence ID" value="AZK44172.1"/>
    <property type="molecule type" value="Genomic_DNA"/>
</dbReference>
<sequence length="616" mass="71587">MLVQVKSAFKSFGSQELFRDLNLIIQENEKVALIGANGVGKTTLFNVLSGNEILDKGSVFWKSGIRTGFLEQIHITQDQVILKDFFAEAYSDITQLQAQLHDLEQIMKTDHSEKVLKSYDRIQTEFLRRGVYSIETEVHTLLTKFNFSVEDLNRPLNTFSGGQITRLAFVRLLLSKPDILFLDEPTNHLDISTIEWLEGYLNAYDGSVVVVSHDRLFLDRVCNVVVEIEDYIATRYSSNYSGYQVLKEKDIERHNIKVRNQQKEIERIECLIEKFRYKKNKAAFAQSKIKYLERIDRLETKDSKTKEFKAEFKSQVRGGKDVLTLSDFVIGYDKPLTTVTQTFTRGRRYAIVGDNGTGKSTLLKSLAGRLEPLSGDILLGHQIEMGYFDQNLLDFSMEKTVLEEVWDDFPQLDHTEIRTALGQFLFKGEEVFKSVSVLSGGERVRLSLIKLMLSHDNLLVLDEPTNHLDIQGKEALEKSLSHYDGTMIFVSHDRYFIEKLATDILLLKDGVLEHTEKSMNEIVSENKQKSMEQKESNKKEYVNLKKYKNRQKKLEEELIEYYEDLEIHRELRFNPDYYHDYEKMNELNQTIDEIHNEIKNRENEWAEVSEILEENA</sequence>
<accession>A0A3Q8S2R6</accession>
<dbReference type="Pfam" id="PF00005">
    <property type="entry name" value="ABC_tran"/>
    <property type="match status" value="2"/>
</dbReference>
<dbReference type="InterPro" id="IPR003593">
    <property type="entry name" value="AAA+_ATPase"/>
</dbReference>
<evidence type="ECO:0000256" key="1">
    <source>
        <dbReference type="ARBA" id="ARBA00022741"/>
    </source>
</evidence>
<keyword evidence="1" id="KW-0547">Nucleotide-binding</keyword>
<evidence type="ECO:0000313" key="5">
    <source>
        <dbReference type="EMBL" id="AZK44172.1"/>
    </source>
</evidence>